<gene>
    <name evidence="4" type="ORF">HPP92_013437</name>
</gene>
<dbReference type="OrthoDB" id="9944568at2759"/>
<dbReference type="GO" id="GO:0031297">
    <property type="term" value="P:replication fork processing"/>
    <property type="evidence" value="ECO:0007669"/>
    <property type="project" value="TreeGrafter"/>
</dbReference>
<dbReference type="GO" id="GO:0043596">
    <property type="term" value="C:nuclear replication fork"/>
    <property type="evidence" value="ECO:0007669"/>
    <property type="project" value="TreeGrafter"/>
</dbReference>
<evidence type="ECO:0008006" key="6">
    <source>
        <dbReference type="Google" id="ProtNLM"/>
    </source>
</evidence>
<dbReference type="Gene3D" id="3.40.50.10810">
    <property type="entry name" value="Tandem AAA-ATPase domain"/>
    <property type="match status" value="1"/>
</dbReference>
<keyword evidence="5" id="KW-1185">Reference proteome</keyword>
<keyword evidence="1" id="KW-0378">Hydrolase</keyword>
<feature type="coiled-coil region" evidence="2">
    <location>
        <begin position="8"/>
        <end position="36"/>
    </location>
</feature>
<name>A0A835QT18_VANPL</name>
<evidence type="ECO:0000313" key="4">
    <source>
        <dbReference type="EMBL" id="KAG0476596.1"/>
    </source>
</evidence>
<feature type="region of interest" description="Disordered" evidence="3">
    <location>
        <begin position="50"/>
        <end position="74"/>
    </location>
</feature>
<evidence type="ECO:0000256" key="2">
    <source>
        <dbReference type="SAM" id="Coils"/>
    </source>
</evidence>
<evidence type="ECO:0000256" key="1">
    <source>
        <dbReference type="ARBA" id="ARBA00022801"/>
    </source>
</evidence>
<dbReference type="InterPro" id="IPR038718">
    <property type="entry name" value="SNF2-like_sf"/>
</dbReference>
<dbReference type="GO" id="GO:0016787">
    <property type="term" value="F:hydrolase activity"/>
    <property type="evidence" value="ECO:0007669"/>
    <property type="project" value="UniProtKB-KW"/>
</dbReference>
<dbReference type="PANTHER" id="PTHR45766">
    <property type="entry name" value="DNA ANNEALING HELICASE AND ENDONUCLEASE ZRANB3 FAMILY MEMBER"/>
    <property type="match status" value="1"/>
</dbReference>
<reference evidence="4 5" key="1">
    <citation type="journal article" date="2020" name="Nat. Food">
        <title>A phased Vanilla planifolia genome enables genetic improvement of flavour and production.</title>
        <authorList>
            <person name="Hasing T."/>
            <person name="Tang H."/>
            <person name="Brym M."/>
            <person name="Khazi F."/>
            <person name="Huang T."/>
            <person name="Chambers A.H."/>
        </authorList>
    </citation>
    <scope>NUCLEOTIDE SEQUENCE [LARGE SCALE GENOMIC DNA]</scope>
    <source>
        <tissue evidence="4">Leaf</tissue>
    </source>
</reference>
<feature type="compositionally biased region" description="Low complexity" evidence="3">
    <location>
        <begin position="50"/>
        <end position="72"/>
    </location>
</feature>
<proteinExistence type="predicted"/>
<evidence type="ECO:0000256" key="3">
    <source>
        <dbReference type="SAM" id="MobiDB-lite"/>
    </source>
</evidence>
<protein>
    <recommendedName>
        <fullName evidence="6">SNF2 N-terminal domain-containing protein</fullName>
    </recommendedName>
</protein>
<organism evidence="4 5">
    <name type="scientific">Vanilla planifolia</name>
    <name type="common">Vanilla</name>
    <dbReference type="NCBI Taxonomy" id="51239"/>
    <lineage>
        <taxon>Eukaryota</taxon>
        <taxon>Viridiplantae</taxon>
        <taxon>Streptophyta</taxon>
        <taxon>Embryophyta</taxon>
        <taxon>Tracheophyta</taxon>
        <taxon>Spermatophyta</taxon>
        <taxon>Magnoliopsida</taxon>
        <taxon>Liliopsida</taxon>
        <taxon>Asparagales</taxon>
        <taxon>Orchidaceae</taxon>
        <taxon>Vanilloideae</taxon>
        <taxon>Vanilleae</taxon>
        <taxon>Vanilla</taxon>
    </lineage>
</organism>
<accession>A0A835QT18</accession>
<evidence type="ECO:0000313" key="5">
    <source>
        <dbReference type="Proteomes" id="UP000636800"/>
    </source>
</evidence>
<dbReference type="GO" id="GO:0004520">
    <property type="term" value="F:DNA endonuclease activity"/>
    <property type="evidence" value="ECO:0007669"/>
    <property type="project" value="TreeGrafter"/>
</dbReference>
<keyword evidence="2" id="KW-0175">Coiled coil</keyword>
<dbReference type="Proteomes" id="UP000636800">
    <property type="component" value="Chromosome 6"/>
</dbReference>
<dbReference type="InterPro" id="IPR027417">
    <property type="entry name" value="P-loop_NTPase"/>
</dbReference>
<dbReference type="GO" id="GO:0006281">
    <property type="term" value="P:DNA repair"/>
    <property type="evidence" value="ECO:0007669"/>
    <property type="project" value="TreeGrafter"/>
</dbReference>
<dbReference type="AlphaFoldDB" id="A0A835QT18"/>
<dbReference type="PANTHER" id="PTHR45766:SF5">
    <property type="entry name" value="SNF2 DOMAIN-CONTAINING PROTEIN _ HELICASE DOMAIN-CONTAINING PROTEIN _ HNH ENDONUCLEASE DOMAIN-CONTAINING PROTEIN"/>
    <property type="match status" value="1"/>
</dbReference>
<dbReference type="SUPFAM" id="SSF52540">
    <property type="entry name" value="P-loop containing nucleoside triphosphate hydrolases"/>
    <property type="match status" value="1"/>
</dbReference>
<sequence>MITLFESMEITEEQRRRAEANRLAALEKRKRTEERLRDGPWRFFRCRKIPSSTSSSSSSALVPKKKPSLLPRMPEPPEPLKRFLVVLEICSPDEFAVLPEPLPGFIFPSVVECLRIIEAALVSVLHFRISESQGSQGCLRALVYRLNDYDLVLKCLRKLSIADLQDIPYITLLAVRSFQDHVSIGRIPCWKEHYSEKQVDDLMIKLPKTLRSALLPFQLDGVRFGLLRGARCLIADEMGLGKTIQVIFPFENCFLVFLCKMHIQANNTTVICLYLRQN</sequence>
<comment type="caution">
    <text evidence="4">The sequence shown here is derived from an EMBL/GenBank/DDBJ whole genome shotgun (WGS) entry which is preliminary data.</text>
</comment>
<dbReference type="EMBL" id="JADCNL010000006">
    <property type="protein sequence ID" value="KAG0476596.1"/>
    <property type="molecule type" value="Genomic_DNA"/>
</dbReference>